<dbReference type="Gene3D" id="3.40.50.12780">
    <property type="entry name" value="N-terminal domain of ligase-like"/>
    <property type="match status" value="1"/>
</dbReference>
<dbReference type="Gene3D" id="3.30.300.30">
    <property type="match status" value="1"/>
</dbReference>
<organism evidence="1 2">
    <name type="scientific">Streptomyces griseoloalbus</name>
    <dbReference type="NCBI Taxonomy" id="67303"/>
    <lineage>
        <taxon>Bacteria</taxon>
        <taxon>Bacillati</taxon>
        <taxon>Actinomycetota</taxon>
        <taxon>Actinomycetes</taxon>
        <taxon>Kitasatosporales</taxon>
        <taxon>Streptomycetaceae</taxon>
        <taxon>Streptomyces</taxon>
    </lineage>
</organism>
<keyword evidence="2" id="KW-1185">Reference proteome</keyword>
<sequence>MPMWLPTQGPAAEFTTRYLALHQAFYARTLTRQELDDWRSRQLRTVLNQVRDGSPFYARHLSGVDLDAVTPATLARLPFTTKAHLRGEMLDMLSRPLAEAVFFYETTGTTGPATPCPRDGREVVASNAHVTESWASIFRHHFGDHRPRIGLMGPTEVHSFGDTLGDVARNTGSMNAKIWPYSPVIGFPKALQLMKDLQLEVVCCTPGVALTLAKAAEHHGYDLRRDFAVELLFVTGEMCTPALARNLESVWGADVYNILYGSQEAFVIATACRNKRMHLSQTNYLVEVVDPETGDSHGPHGSGELTVTMLVDGVKPLVRYRTGDAVVVEPSDCDCEMPGDVVRIVGRTLDRLELGGRLFTAGQVESAVLSGVTGSAGYQVVIERDDDGRDRLTVRLELLKDLVEDPAAVAEQVRERAAGALGVPVTAELSDGLDPIVSTGAFVSWKAARIVDRRTAPDHETRVARRMAANRGYER</sequence>
<dbReference type="InterPro" id="IPR042099">
    <property type="entry name" value="ANL_N_sf"/>
</dbReference>
<comment type="caution">
    <text evidence="1">The sequence shown here is derived from an EMBL/GenBank/DDBJ whole genome shotgun (WGS) entry which is preliminary data.</text>
</comment>
<dbReference type="InterPro" id="IPR045851">
    <property type="entry name" value="AMP-bd_C_sf"/>
</dbReference>
<gene>
    <name evidence="1" type="ORF">AB0D65_07280</name>
</gene>
<name>A0ABV3E0Y9_9ACTN</name>
<dbReference type="GO" id="GO:0016874">
    <property type="term" value="F:ligase activity"/>
    <property type="evidence" value="ECO:0007669"/>
    <property type="project" value="UniProtKB-KW"/>
</dbReference>
<keyword evidence="1" id="KW-0436">Ligase</keyword>
<reference evidence="1 2" key="1">
    <citation type="submission" date="2024-06" db="EMBL/GenBank/DDBJ databases">
        <title>The Natural Products Discovery Center: Release of the First 8490 Sequenced Strains for Exploring Actinobacteria Biosynthetic Diversity.</title>
        <authorList>
            <person name="Kalkreuter E."/>
            <person name="Kautsar S.A."/>
            <person name="Yang D."/>
            <person name="Bader C.D."/>
            <person name="Teijaro C.N."/>
            <person name="Fluegel L."/>
            <person name="Davis C.M."/>
            <person name="Simpson J.R."/>
            <person name="Lauterbach L."/>
            <person name="Steele A.D."/>
            <person name="Gui C."/>
            <person name="Meng S."/>
            <person name="Li G."/>
            <person name="Viehrig K."/>
            <person name="Ye F."/>
            <person name="Su P."/>
            <person name="Kiefer A.F."/>
            <person name="Nichols A."/>
            <person name="Cepeda A.J."/>
            <person name="Yan W."/>
            <person name="Fan B."/>
            <person name="Jiang Y."/>
            <person name="Adhikari A."/>
            <person name="Zheng C.-J."/>
            <person name="Schuster L."/>
            <person name="Cowan T.M."/>
            <person name="Smanski M.J."/>
            <person name="Chevrette M.G."/>
            <person name="De Carvalho L.P.S."/>
            <person name="Shen B."/>
        </authorList>
    </citation>
    <scope>NUCLEOTIDE SEQUENCE [LARGE SCALE GENOMIC DNA]</scope>
    <source>
        <strain evidence="1 2">NPDC048274</strain>
    </source>
</reference>
<dbReference type="EMBL" id="JBEZLS010000004">
    <property type="protein sequence ID" value="MEU9350813.1"/>
    <property type="molecule type" value="Genomic_DNA"/>
</dbReference>
<evidence type="ECO:0000313" key="1">
    <source>
        <dbReference type="EMBL" id="MEU9350813.1"/>
    </source>
</evidence>
<evidence type="ECO:0000313" key="2">
    <source>
        <dbReference type="Proteomes" id="UP001551582"/>
    </source>
</evidence>
<proteinExistence type="predicted"/>
<protein>
    <submittedName>
        <fullName evidence="1">Phenylacetate--CoA ligase family protein</fullName>
    </submittedName>
</protein>
<dbReference type="RefSeq" id="WP_359977489.1">
    <property type="nucleotide sequence ID" value="NZ_JBEZLS010000004.1"/>
</dbReference>
<accession>A0ABV3E0Y9</accession>
<dbReference type="SUPFAM" id="SSF56801">
    <property type="entry name" value="Acetyl-CoA synthetase-like"/>
    <property type="match status" value="1"/>
</dbReference>
<dbReference type="PANTHER" id="PTHR43845">
    <property type="entry name" value="BLR5969 PROTEIN"/>
    <property type="match status" value="1"/>
</dbReference>
<dbReference type="PANTHER" id="PTHR43845:SF1">
    <property type="entry name" value="BLR5969 PROTEIN"/>
    <property type="match status" value="1"/>
</dbReference>
<dbReference type="Proteomes" id="UP001551582">
    <property type="component" value="Unassembled WGS sequence"/>
</dbReference>